<organism evidence="1 2">
    <name type="scientific">Thermodesulfobacterium geofontis</name>
    <dbReference type="NCBI Taxonomy" id="1295609"/>
    <lineage>
        <taxon>Bacteria</taxon>
        <taxon>Pseudomonadati</taxon>
        <taxon>Thermodesulfobacteriota</taxon>
        <taxon>Thermodesulfobacteria</taxon>
        <taxon>Thermodesulfobacteriales</taxon>
        <taxon>Thermodesulfobacteriaceae</taxon>
        <taxon>Thermodesulfobacterium</taxon>
    </lineage>
</organism>
<accession>A0A2N7PMF5</accession>
<reference evidence="1 2" key="1">
    <citation type="submission" date="2018-01" db="EMBL/GenBank/DDBJ databases">
        <title>Metagenomic assembled genomes from two thermal pools in the Uzon Caldera, Kamchatka, Russia.</title>
        <authorList>
            <person name="Wilkins L."/>
            <person name="Ettinger C."/>
        </authorList>
    </citation>
    <scope>NUCLEOTIDE SEQUENCE [LARGE SCALE GENOMIC DNA]</scope>
    <source>
        <strain evidence="1">ZAV-08</strain>
    </source>
</reference>
<dbReference type="AlphaFoldDB" id="A0A2N7PMF5"/>
<gene>
    <name evidence="1" type="ORF">C0190_05940</name>
</gene>
<name>A0A2N7PMF5_9BACT</name>
<dbReference type="Proteomes" id="UP000235460">
    <property type="component" value="Unassembled WGS sequence"/>
</dbReference>
<protein>
    <recommendedName>
        <fullName evidence="3">PilZ domain-containing protein</fullName>
    </recommendedName>
</protein>
<dbReference type="EMBL" id="PNIK01000083">
    <property type="protein sequence ID" value="PMP66161.1"/>
    <property type="molecule type" value="Genomic_DNA"/>
</dbReference>
<sequence>MDKISLTKKIQTSVLTRNIQLGSLNYLPTPLKIDLNKTLQGALIFYQQNLLKRTLKVLNEREIFLNKEPGMIEFLKGDLVLIIIPQNKIKYIFQTTVEEVLPDGYKLKILNPRHDKRLTLNTSVPVFISYINHSLFLNFIQNEYYLIRNSNFSLEKASELDDLQFYDLVFDEKNQIDEEFKKAINTYQIMGEMVDISSGGVCIKTYNIVQIPENVHLFHTKFEISVQNKSIKAGLLCHLRNTRFEEINTFLHMAFLLPFKPEVWKRIEEILEPLTK</sequence>
<proteinExistence type="predicted"/>
<evidence type="ECO:0008006" key="3">
    <source>
        <dbReference type="Google" id="ProtNLM"/>
    </source>
</evidence>
<evidence type="ECO:0000313" key="1">
    <source>
        <dbReference type="EMBL" id="PMP66161.1"/>
    </source>
</evidence>
<evidence type="ECO:0000313" key="2">
    <source>
        <dbReference type="Proteomes" id="UP000235460"/>
    </source>
</evidence>
<comment type="caution">
    <text evidence="1">The sequence shown here is derived from an EMBL/GenBank/DDBJ whole genome shotgun (WGS) entry which is preliminary data.</text>
</comment>